<sequence length="179" mass="20926">MTKNSSLVAKANLPPLLPTPPSSIEPYESLKWLEDVQTLQIFVTYTEGRTEEEVAIRMAILIDRMAEYGPWAIRVELLMQPRVIRLWEGPRIYAQHVHEMKSLVNQINQSFKILRRVNAQINLDYANFHQMKLAAALFSLEVDWTLNYHVEGTWSFIKIDPEGHLMRRLRGVYDRDFSV</sequence>
<evidence type="ECO:0000313" key="2">
    <source>
        <dbReference type="Proteomes" id="UP000672032"/>
    </source>
</evidence>
<dbReference type="EMBL" id="CP063409">
    <property type="protein sequence ID" value="QSZ34869.1"/>
    <property type="molecule type" value="Genomic_DNA"/>
</dbReference>
<name>A0A8A3PIK7_9HELO</name>
<evidence type="ECO:0000313" key="1">
    <source>
        <dbReference type="EMBL" id="QSZ34869.1"/>
    </source>
</evidence>
<reference evidence="1" key="1">
    <citation type="submission" date="2020-10" db="EMBL/GenBank/DDBJ databases">
        <title>Genome Sequence of Monilinia vaccinii-corymbosi Sheds Light on Mummy Berry Disease Infection of Blueberry and Mating Type.</title>
        <authorList>
            <person name="Yow A.G."/>
            <person name="Zhang Y."/>
            <person name="Bansal K."/>
            <person name="Eacker S.M."/>
            <person name="Sullivan S."/>
            <person name="Liachko I."/>
            <person name="Cubeta M.A."/>
            <person name="Rollins J.A."/>
            <person name="Ashrafi H."/>
        </authorList>
    </citation>
    <scope>NUCLEOTIDE SEQUENCE</scope>
    <source>
        <strain evidence="1">RL-1</strain>
    </source>
</reference>
<dbReference type="OrthoDB" id="3527551at2759"/>
<proteinExistence type="predicted"/>
<keyword evidence="2" id="KW-1185">Reference proteome</keyword>
<dbReference type="Proteomes" id="UP000672032">
    <property type="component" value="Chromosome 5"/>
</dbReference>
<dbReference type="AlphaFoldDB" id="A0A8A3PIK7"/>
<gene>
    <name evidence="1" type="ORF">DSL72_007728</name>
</gene>
<protein>
    <submittedName>
        <fullName evidence="1">Uncharacterized protein</fullName>
    </submittedName>
</protein>
<organism evidence="1 2">
    <name type="scientific">Monilinia vaccinii-corymbosi</name>
    <dbReference type="NCBI Taxonomy" id="61207"/>
    <lineage>
        <taxon>Eukaryota</taxon>
        <taxon>Fungi</taxon>
        <taxon>Dikarya</taxon>
        <taxon>Ascomycota</taxon>
        <taxon>Pezizomycotina</taxon>
        <taxon>Leotiomycetes</taxon>
        <taxon>Helotiales</taxon>
        <taxon>Sclerotiniaceae</taxon>
        <taxon>Monilinia</taxon>
    </lineage>
</organism>
<accession>A0A8A3PIK7</accession>